<dbReference type="InterPro" id="IPR036508">
    <property type="entry name" value="Chitin-bd_dom_sf"/>
</dbReference>
<dbReference type="Gene3D" id="2.170.140.10">
    <property type="entry name" value="Chitin binding domain"/>
    <property type="match status" value="2"/>
</dbReference>
<gene>
    <name evidence="3" type="ORF">B5V51_151</name>
</gene>
<comment type="caution">
    <text evidence="3">The sequence shown here is derived from an EMBL/GenBank/DDBJ whole genome shotgun (WGS) entry which is preliminary data.</text>
</comment>
<reference evidence="3" key="1">
    <citation type="submission" date="2017-09" db="EMBL/GenBank/DDBJ databases">
        <title>Contemporary evolution of a Lepidopteran species, Heliothis virescens, in response to modern agricultural practices.</title>
        <authorList>
            <person name="Fritz M.L."/>
            <person name="Deyonke A.M."/>
            <person name="Papanicolaou A."/>
            <person name="Micinski S."/>
            <person name="Westbrook J."/>
            <person name="Gould F."/>
        </authorList>
    </citation>
    <scope>NUCLEOTIDE SEQUENCE [LARGE SCALE GENOMIC DNA]</scope>
    <source>
        <strain evidence="3">HvINT-</strain>
        <tissue evidence="3">Whole body</tissue>
    </source>
</reference>
<evidence type="ECO:0000259" key="2">
    <source>
        <dbReference type="PROSITE" id="PS50940"/>
    </source>
</evidence>
<protein>
    <recommendedName>
        <fullName evidence="2">Chitin-binding type-2 domain-containing protein</fullName>
    </recommendedName>
</protein>
<dbReference type="GO" id="GO:0005576">
    <property type="term" value="C:extracellular region"/>
    <property type="evidence" value="ECO:0007669"/>
    <property type="project" value="InterPro"/>
</dbReference>
<organism evidence="3">
    <name type="scientific">Heliothis virescens</name>
    <name type="common">Tobacco budworm moth</name>
    <dbReference type="NCBI Taxonomy" id="7102"/>
    <lineage>
        <taxon>Eukaryota</taxon>
        <taxon>Metazoa</taxon>
        <taxon>Ecdysozoa</taxon>
        <taxon>Arthropoda</taxon>
        <taxon>Hexapoda</taxon>
        <taxon>Insecta</taxon>
        <taxon>Pterygota</taxon>
        <taxon>Neoptera</taxon>
        <taxon>Endopterygota</taxon>
        <taxon>Lepidoptera</taxon>
        <taxon>Glossata</taxon>
        <taxon>Ditrysia</taxon>
        <taxon>Noctuoidea</taxon>
        <taxon>Noctuidae</taxon>
        <taxon>Heliothinae</taxon>
        <taxon>Heliothis</taxon>
    </lineage>
</organism>
<sequence>MAKQIIIIVLMLSVCAWQAHAVVNCTATGAGRQADPDDTTCKNYTLCVYVSSTSSYVSYNYVCPTTSLFSPSLAQCTSTYTCTANTTNTTSSVCTADGYFADPNSSNCSTYIECVNINGTYTETTYTCPDTTYYNPNTTLCDSTYNCTTTSTFTCTAAGRFANTDDTTCQSYYYCVLLASGSYTQYNYTCPSTSLFNPNSAQCTSTYTCTN</sequence>
<keyword evidence="1" id="KW-0732">Signal</keyword>
<feature type="domain" description="Chitin-binding type-2" evidence="2">
    <location>
        <begin position="152"/>
        <end position="211"/>
    </location>
</feature>
<feature type="domain" description="Chitin-binding type-2" evidence="2">
    <location>
        <begin position="22"/>
        <end position="84"/>
    </location>
</feature>
<dbReference type="GO" id="GO:0008061">
    <property type="term" value="F:chitin binding"/>
    <property type="evidence" value="ECO:0007669"/>
    <property type="project" value="InterPro"/>
</dbReference>
<accession>A0A2A4JLZ9</accession>
<dbReference type="PROSITE" id="PS50940">
    <property type="entry name" value="CHIT_BIND_II"/>
    <property type="match status" value="3"/>
</dbReference>
<feature type="chain" id="PRO_5013059800" description="Chitin-binding type-2 domain-containing protein" evidence="1">
    <location>
        <begin position="22"/>
        <end position="211"/>
    </location>
</feature>
<evidence type="ECO:0000256" key="1">
    <source>
        <dbReference type="SAM" id="SignalP"/>
    </source>
</evidence>
<dbReference type="Pfam" id="PF01607">
    <property type="entry name" value="CBM_14"/>
    <property type="match status" value="1"/>
</dbReference>
<dbReference type="InterPro" id="IPR002557">
    <property type="entry name" value="Chitin-bd_dom"/>
</dbReference>
<proteinExistence type="predicted"/>
<dbReference type="SMART" id="SM00494">
    <property type="entry name" value="ChtBD2"/>
    <property type="match status" value="3"/>
</dbReference>
<dbReference type="SUPFAM" id="SSF57625">
    <property type="entry name" value="Invertebrate chitin-binding proteins"/>
    <property type="match status" value="1"/>
</dbReference>
<name>A0A2A4JLZ9_HELVI</name>
<feature type="domain" description="Chitin-binding type-2" evidence="2">
    <location>
        <begin position="91"/>
        <end position="149"/>
    </location>
</feature>
<dbReference type="EMBL" id="NWSH01001018">
    <property type="protein sequence ID" value="PCG73087.1"/>
    <property type="molecule type" value="Genomic_DNA"/>
</dbReference>
<dbReference type="AlphaFoldDB" id="A0A2A4JLZ9"/>
<evidence type="ECO:0000313" key="3">
    <source>
        <dbReference type="EMBL" id="PCG73087.1"/>
    </source>
</evidence>
<feature type="signal peptide" evidence="1">
    <location>
        <begin position="1"/>
        <end position="21"/>
    </location>
</feature>